<keyword evidence="6 11" id="KW-0175">Coiled coil</keyword>
<comment type="similarity">
    <text evidence="1 10">Belongs to the NDC80/HEC1 family.</text>
</comment>
<keyword evidence="4 10" id="KW-0498">Mitosis</keyword>
<evidence type="ECO:0000256" key="10">
    <source>
        <dbReference type="RuleBase" id="RU368072"/>
    </source>
</evidence>
<evidence type="ECO:0000313" key="15">
    <source>
        <dbReference type="Proteomes" id="UP000307440"/>
    </source>
</evidence>
<evidence type="ECO:0000256" key="5">
    <source>
        <dbReference type="ARBA" id="ARBA00022838"/>
    </source>
</evidence>
<keyword evidence="9 10" id="KW-0137">Centromere</keyword>
<keyword evidence="7 10" id="KW-0539">Nucleus</keyword>
<keyword evidence="5 10" id="KW-0995">Kinetochore</keyword>
<dbReference type="GO" id="GO:0051301">
    <property type="term" value="P:cell division"/>
    <property type="evidence" value="ECO:0007669"/>
    <property type="project" value="UniProtKB-UniRule"/>
</dbReference>
<dbReference type="Pfam" id="PF03801">
    <property type="entry name" value="Ndc80_HEC"/>
    <property type="match status" value="1"/>
</dbReference>
<dbReference type="PANTHER" id="PTHR10643">
    <property type="entry name" value="KINETOCHORE PROTEIN NDC80"/>
    <property type="match status" value="1"/>
</dbReference>
<dbReference type="PANTHER" id="PTHR10643:SF2">
    <property type="entry name" value="KINETOCHORE PROTEIN NDC80 HOMOLOG"/>
    <property type="match status" value="1"/>
</dbReference>
<name>A0A5C3L0I9_COPMA</name>
<comment type="function">
    <text evidence="10">Acts as a component of the essential kinetochore-associated NDC80 complex, which is required for chromosome segregation and spindle checkpoint activity.</text>
</comment>
<sequence>MDSVHRRSILSESHARSNLPMPSTAKKPTTSKSRMSLAGPAIRPTPQQLMPPPSMNPRQSIASRPPNFNPLLMSASKSNVGRTPLQNVRRGSIWGGAIAAPSGSQTAKDTRPLRDRQYQGKMRQDILQYLQLVQVEGVTMHTLTNIQGKDYRFIFETLLSVLEPDNPLVRPREPQNQQPQPRFEDVLIPSLKYLRYPYVHQIDNKWLAAPASMHSWPYLLGVLHWLVELCKLRDSYLDSGHPSVQDVQTVPEEFDEPLDHAALAFGYFEETYQEWLEMRDEFPEPNQRMEDRYAQRNNSIQMEVEEQSKRLKGDKAALEELESSAPPIDKLVRDNGLLKGDGEKFQKILKQYETRKKKLLDAIAYEKTEMQRDESQVEGRKQELERLQEIVTTQNLSPEEVHKMNTDHEMLSRGLQELKQKIADTHKTIMTLEVSVTNRVAAAEEAIDVYTNLLSSLDLFPPLPEPWQDIDLTLELNSAVSNPQQLLVGSDVRKVLKPTLSAFAESKRGERSSVENERIKRDDDLDQVTLECENIDEELSELFKKVSVLSEQADDLRDAAQQEALVASQEATRLERDLAQARTAALASGMGIKSRLQSLQFAYREQQEKFGRLKEETVRAIIKSSHDIAMFKEEVSKHIRELREFAESD</sequence>
<dbReference type="EMBL" id="ML210175">
    <property type="protein sequence ID" value="TFK26419.1"/>
    <property type="molecule type" value="Genomic_DNA"/>
</dbReference>
<dbReference type="AlphaFoldDB" id="A0A5C3L0I9"/>
<evidence type="ECO:0000256" key="9">
    <source>
        <dbReference type="ARBA" id="ARBA00023328"/>
    </source>
</evidence>
<keyword evidence="2 10" id="KW-0158">Chromosome</keyword>
<feature type="domain" description="Kinetochore protein Ndc80 CH" evidence="13">
    <location>
        <begin position="100"/>
        <end position="234"/>
    </location>
</feature>
<evidence type="ECO:0000256" key="7">
    <source>
        <dbReference type="ARBA" id="ARBA00023242"/>
    </source>
</evidence>
<evidence type="ECO:0000256" key="1">
    <source>
        <dbReference type="ARBA" id="ARBA00007050"/>
    </source>
</evidence>
<evidence type="ECO:0000313" key="14">
    <source>
        <dbReference type="EMBL" id="TFK26419.1"/>
    </source>
</evidence>
<keyword evidence="8 10" id="KW-0131">Cell cycle</keyword>
<evidence type="ECO:0000256" key="3">
    <source>
        <dbReference type="ARBA" id="ARBA00022618"/>
    </source>
</evidence>
<dbReference type="GO" id="GO:0031262">
    <property type="term" value="C:Ndc80 complex"/>
    <property type="evidence" value="ECO:0007669"/>
    <property type="project" value="UniProtKB-UniRule"/>
</dbReference>
<dbReference type="GO" id="GO:0005634">
    <property type="term" value="C:nucleus"/>
    <property type="evidence" value="ECO:0007669"/>
    <property type="project" value="UniProtKB-SubCell"/>
</dbReference>
<dbReference type="Proteomes" id="UP000307440">
    <property type="component" value="Unassembled WGS sequence"/>
</dbReference>
<evidence type="ECO:0000256" key="8">
    <source>
        <dbReference type="ARBA" id="ARBA00023306"/>
    </source>
</evidence>
<reference evidence="14 15" key="1">
    <citation type="journal article" date="2019" name="Nat. Ecol. Evol.">
        <title>Megaphylogeny resolves global patterns of mushroom evolution.</title>
        <authorList>
            <person name="Varga T."/>
            <person name="Krizsan K."/>
            <person name="Foldi C."/>
            <person name="Dima B."/>
            <person name="Sanchez-Garcia M."/>
            <person name="Sanchez-Ramirez S."/>
            <person name="Szollosi G.J."/>
            <person name="Szarkandi J.G."/>
            <person name="Papp V."/>
            <person name="Albert L."/>
            <person name="Andreopoulos W."/>
            <person name="Angelini C."/>
            <person name="Antonin V."/>
            <person name="Barry K.W."/>
            <person name="Bougher N.L."/>
            <person name="Buchanan P."/>
            <person name="Buyck B."/>
            <person name="Bense V."/>
            <person name="Catcheside P."/>
            <person name="Chovatia M."/>
            <person name="Cooper J."/>
            <person name="Damon W."/>
            <person name="Desjardin D."/>
            <person name="Finy P."/>
            <person name="Geml J."/>
            <person name="Haridas S."/>
            <person name="Hughes K."/>
            <person name="Justo A."/>
            <person name="Karasinski D."/>
            <person name="Kautmanova I."/>
            <person name="Kiss B."/>
            <person name="Kocsube S."/>
            <person name="Kotiranta H."/>
            <person name="LaButti K.M."/>
            <person name="Lechner B.E."/>
            <person name="Liimatainen K."/>
            <person name="Lipzen A."/>
            <person name="Lukacs Z."/>
            <person name="Mihaltcheva S."/>
            <person name="Morgado L.N."/>
            <person name="Niskanen T."/>
            <person name="Noordeloos M.E."/>
            <person name="Ohm R.A."/>
            <person name="Ortiz-Santana B."/>
            <person name="Ovrebo C."/>
            <person name="Racz N."/>
            <person name="Riley R."/>
            <person name="Savchenko A."/>
            <person name="Shiryaev A."/>
            <person name="Soop K."/>
            <person name="Spirin V."/>
            <person name="Szebenyi C."/>
            <person name="Tomsovsky M."/>
            <person name="Tulloss R.E."/>
            <person name="Uehling J."/>
            <person name="Grigoriev I.V."/>
            <person name="Vagvolgyi C."/>
            <person name="Papp T."/>
            <person name="Martin F.M."/>
            <person name="Miettinen O."/>
            <person name="Hibbett D.S."/>
            <person name="Nagy L.G."/>
        </authorList>
    </citation>
    <scope>NUCLEOTIDE SEQUENCE [LARGE SCALE GENOMIC DNA]</scope>
    <source>
        <strain evidence="14 15">CBS 121175</strain>
    </source>
</reference>
<dbReference type="InterPro" id="IPR005550">
    <property type="entry name" value="Kinetochore_Ndc80"/>
</dbReference>
<evidence type="ECO:0000256" key="4">
    <source>
        <dbReference type="ARBA" id="ARBA00022776"/>
    </source>
</evidence>
<comment type="subcellular location">
    <subcellularLocation>
        <location evidence="10">Chromosome</location>
        <location evidence="10">Centromere</location>
        <location evidence="10">Kinetochore</location>
    </subcellularLocation>
    <subcellularLocation>
        <location evidence="10">Nucleus</location>
    </subcellularLocation>
</comment>
<keyword evidence="3 10" id="KW-0132">Cell division</keyword>
<dbReference type="OrthoDB" id="7459479at2759"/>
<dbReference type="Gene3D" id="1.10.418.30">
    <property type="entry name" value="Ncd80 complex, Ncd80 subunit"/>
    <property type="match status" value="1"/>
</dbReference>
<feature type="coiled-coil region" evidence="11">
    <location>
        <begin position="525"/>
        <end position="616"/>
    </location>
</feature>
<evidence type="ECO:0000256" key="6">
    <source>
        <dbReference type="ARBA" id="ARBA00023054"/>
    </source>
</evidence>
<dbReference type="STRING" id="230819.A0A5C3L0I9"/>
<gene>
    <name evidence="14" type="ORF">FA15DRAFT_654414</name>
</gene>
<evidence type="ECO:0000256" key="2">
    <source>
        <dbReference type="ARBA" id="ARBA00022454"/>
    </source>
</evidence>
<feature type="region of interest" description="Disordered" evidence="12">
    <location>
        <begin position="1"/>
        <end position="69"/>
    </location>
</feature>
<dbReference type="InterPro" id="IPR038273">
    <property type="entry name" value="Ndc80_sf"/>
</dbReference>
<evidence type="ECO:0000256" key="11">
    <source>
        <dbReference type="SAM" id="Coils"/>
    </source>
</evidence>
<evidence type="ECO:0000256" key="12">
    <source>
        <dbReference type="SAM" id="MobiDB-lite"/>
    </source>
</evidence>
<accession>A0A5C3L0I9</accession>
<evidence type="ECO:0000259" key="13">
    <source>
        <dbReference type="Pfam" id="PF03801"/>
    </source>
</evidence>
<proteinExistence type="inferred from homology"/>
<organism evidence="14 15">
    <name type="scientific">Coprinopsis marcescibilis</name>
    <name type="common">Agaric fungus</name>
    <name type="synonym">Psathyrella marcescibilis</name>
    <dbReference type="NCBI Taxonomy" id="230819"/>
    <lineage>
        <taxon>Eukaryota</taxon>
        <taxon>Fungi</taxon>
        <taxon>Dikarya</taxon>
        <taxon>Basidiomycota</taxon>
        <taxon>Agaricomycotina</taxon>
        <taxon>Agaricomycetes</taxon>
        <taxon>Agaricomycetidae</taxon>
        <taxon>Agaricales</taxon>
        <taxon>Agaricineae</taxon>
        <taxon>Psathyrellaceae</taxon>
        <taxon>Coprinopsis</taxon>
    </lineage>
</organism>
<dbReference type="GO" id="GO:0051315">
    <property type="term" value="P:attachment of mitotic spindle microtubules to kinetochore"/>
    <property type="evidence" value="ECO:0007669"/>
    <property type="project" value="UniProtKB-UniRule"/>
</dbReference>
<dbReference type="InterPro" id="IPR055260">
    <property type="entry name" value="Ndc80_CH"/>
</dbReference>
<keyword evidence="15" id="KW-1185">Reference proteome</keyword>
<comment type="subunit">
    <text evidence="10">Component of the NDC80 complex.</text>
</comment>
<protein>
    <recommendedName>
        <fullName evidence="10">Kinetochore protein NDC80</fullName>
    </recommendedName>
</protein>